<feature type="transmembrane region" description="Helical" evidence="6">
    <location>
        <begin position="411"/>
        <end position="431"/>
    </location>
</feature>
<reference evidence="8 9" key="2">
    <citation type="submission" date="2021-10" db="EMBL/GenBank/DDBJ databases">
        <authorList>
            <person name="Piombo E."/>
        </authorList>
    </citation>
    <scope>NUCLEOTIDE SEQUENCE [LARGE SCALE GENOMIC DNA]</scope>
</reference>
<feature type="domain" description="Major facilitator superfamily (MFS) profile" evidence="7">
    <location>
        <begin position="1"/>
        <end position="501"/>
    </location>
</feature>
<dbReference type="Gene3D" id="1.20.1250.20">
    <property type="entry name" value="MFS general substrate transporter like domains"/>
    <property type="match status" value="1"/>
</dbReference>
<feature type="transmembrane region" description="Helical" evidence="6">
    <location>
        <begin position="190"/>
        <end position="210"/>
    </location>
</feature>
<dbReference type="InterPro" id="IPR011701">
    <property type="entry name" value="MFS"/>
</dbReference>
<dbReference type="OrthoDB" id="5215911at2759"/>
<evidence type="ECO:0000256" key="4">
    <source>
        <dbReference type="ARBA" id="ARBA00023136"/>
    </source>
</evidence>
<feature type="transmembrane region" description="Helical" evidence="6">
    <location>
        <begin position="443"/>
        <end position="465"/>
    </location>
</feature>
<dbReference type="PANTHER" id="PTHR23502">
    <property type="entry name" value="MAJOR FACILITATOR SUPERFAMILY"/>
    <property type="match status" value="1"/>
</dbReference>
<feature type="transmembrane region" description="Helical" evidence="6">
    <location>
        <begin position="343"/>
        <end position="363"/>
    </location>
</feature>
<dbReference type="InterPro" id="IPR020846">
    <property type="entry name" value="MFS_dom"/>
</dbReference>
<keyword evidence="2 6" id="KW-0812">Transmembrane</keyword>
<evidence type="ECO:0000256" key="2">
    <source>
        <dbReference type="ARBA" id="ARBA00022692"/>
    </source>
</evidence>
<evidence type="ECO:0000259" key="7">
    <source>
        <dbReference type="PROSITE" id="PS50850"/>
    </source>
</evidence>
<gene>
    <name evidence="8" type="ORF">CBYS24578_00008308</name>
</gene>
<dbReference type="AlphaFoldDB" id="A0A9N9U682"/>
<feature type="transmembrane region" description="Helical" evidence="6">
    <location>
        <begin position="384"/>
        <end position="405"/>
    </location>
</feature>
<keyword evidence="4 6" id="KW-0472">Membrane</keyword>
<sequence>MANFSGDHTEHPPGTFLMADHDAGSDPNVMSLHPKPSNDPNDPLATDKARVAVQPTFWPQMTVDLHTSMDTLSHGNSSKLAGLAIGGFLIVPFAVKYGRRPAYIFSTALMTAASWWSSRLQSSPEQIAANFLTGVSGSVNEACVQMTIADLFFVHQRGRANAGYFFAILFGTYVTPIAAGSLAATKGWRWSYYALSIALTVETLLLVFGLEETKFVLPTLSPTGDRHALATMADRDKLAVAQHGPMPDGKPDLVLEQRNSMQNASATLILPHTYWERMRLITKTDENLLQVLLRPLYVVLLPHILITSVAFTFPITWLVLVIIMNPMFFANPPYNFTTAVVGYMNIGPFIGSLFGLFYGGILSDWSVKWLARKNGGLYEPEMRLYLLIGPAFAMCGGLILYGVTASAGAHWIWPSIGGALFAAGLGAHGDITFTMIIDTYREVVAEAFINVTFIQNLGGIILPLVRPSVQRVLGPRNQFILAGGISMLVSFMFIPLYVWGKQLRIMSAGRYYAAVEKVTR</sequence>
<feature type="transmembrane region" description="Helical" evidence="6">
    <location>
        <begin position="162"/>
        <end position="184"/>
    </location>
</feature>
<comment type="caution">
    <text evidence="8">The sequence shown here is derived from an EMBL/GenBank/DDBJ whole genome shotgun (WGS) entry which is preliminary data.</text>
</comment>
<evidence type="ECO:0000313" key="8">
    <source>
        <dbReference type="EMBL" id="CAG9981329.1"/>
    </source>
</evidence>
<evidence type="ECO:0000256" key="6">
    <source>
        <dbReference type="SAM" id="Phobius"/>
    </source>
</evidence>
<evidence type="ECO:0000256" key="5">
    <source>
        <dbReference type="SAM" id="MobiDB-lite"/>
    </source>
</evidence>
<dbReference type="InterPro" id="IPR036259">
    <property type="entry name" value="MFS_trans_sf"/>
</dbReference>
<proteinExistence type="predicted"/>
<protein>
    <recommendedName>
        <fullName evidence="7">Major facilitator superfamily (MFS) profile domain-containing protein</fullName>
    </recommendedName>
</protein>
<name>A0A9N9U682_9HYPO</name>
<organism evidence="8 9">
    <name type="scientific">Clonostachys byssicola</name>
    <dbReference type="NCBI Taxonomy" id="160290"/>
    <lineage>
        <taxon>Eukaryota</taxon>
        <taxon>Fungi</taxon>
        <taxon>Dikarya</taxon>
        <taxon>Ascomycota</taxon>
        <taxon>Pezizomycotina</taxon>
        <taxon>Sordariomycetes</taxon>
        <taxon>Hypocreomycetidae</taxon>
        <taxon>Hypocreales</taxon>
        <taxon>Bionectriaceae</taxon>
        <taxon>Clonostachys</taxon>
    </lineage>
</organism>
<dbReference type="Proteomes" id="UP000754883">
    <property type="component" value="Unassembled WGS sequence"/>
</dbReference>
<keyword evidence="3 6" id="KW-1133">Transmembrane helix</keyword>
<dbReference type="PANTHER" id="PTHR23502:SF50">
    <property type="entry name" value="TRANSPORTER, PUTATIVE (AFU_ORTHOLOGUE AFUA_5G00430)-RELATED"/>
    <property type="match status" value="1"/>
</dbReference>
<feature type="transmembrane region" description="Helical" evidence="6">
    <location>
        <begin position="80"/>
        <end position="98"/>
    </location>
</feature>
<dbReference type="EMBL" id="CABFNO020001323">
    <property type="protein sequence ID" value="CAG9981329.1"/>
    <property type="molecule type" value="Genomic_DNA"/>
</dbReference>
<feature type="transmembrane region" description="Helical" evidence="6">
    <location>
        <begin position="477"/>
        <end position="500"/>
    </location>
</feature>
<dbReference type="SUPFAM" id="SSF103473">
    <property type="entry name" value="MFS general substrate transporter"/>
    <property type="match status" value="1"/>
</dbReference>
<feature type="transmembrane region" description="Helical" evidence="6">
    <location>
        <begin position="296"/>
        <end position="323"/>
    </location>
</feature>
<dbReference type="GO" id="GO:0022857">
    <property type="term" value="F:transmembrane transporter activity"/>
    <property type="evidence" value="ECO:0007669"/>
    <property type="project" value="InterPro"/>
</dbReference>
<feature type="region of interest" description="Disordered" evidence="5">
    <location>
        <begin position="1"/>
        <end position="20"/>
    </location>
</feature>
<dbReference type="GO" id="GO:0005886">
    <property type="term" value="C:plasma membrane"/>
    <property type="evidence" value="ECO:0007669"/>
    <property type="project" value="TreeGrafter"/>
</dbReference>
<accession>A0A9N9U682</accession>
<comment type="subcellular location">
    <subcellularLocation>
        <location evidence="1">Membrane</location>
        <topology evidence="1">Multi-pass membrane protein</topology>
    </subcellularLocation>
</comment>
<evidence type="ECO:0000256" key="1">
    <source>
        <dbReference type="ARBA" id="ARBA00004141"/>
    </source>
</evidence>
<keyword evidence="9" id="KW-1185">Reference proteome</keyword>
<evidence type="ECO:0000256" key="3">
    <source>
        <dbReference type="ARBA" id="ARBA00022989"/>
    </source>
</evidence>
<dbReference type="PROSITE" id="PS50850">
    <property type="entry name" value="MFS"/>
    <property type="match status" value="1"/>
</dbReference>
<dbReference type="Pfam" id="PF07690">
    <property type="entry name" value="MFS_1"/>
    <property type="match status" value="1"/>
</dbReference>
<evidence type="ECO:0000313" key="9">
    <source>
        <dbReference type="Proteomes" id="UP000754883"/>
    </source>
</evidence>
<reference evidence="9" key="1">
    <citation type="submission" date="2019-06" db="EMBL/GenBank/DDBJ databases">
        <authorList>
            <person name="Broberg M."/>
        </authorList>
    </citation>
    <scope>NUCLEOTIDE SEQUENCE [LARGE SCALE GENOMIC DNA]</scope>
</reference>